<comment type="subcellular location">
    <subcellularLocation>
        <location evidence="2">Nucleus</location>
        <location evidence="2">Nucleolus</location>
    </subcellularLocation>
</comment>
<evidence type="ECO:0000256" key="1">
    <source>
        <dbReference type="ARBA" id="ARBA00003035"/>
    </source>
</evidence>
<evidence type="ECO:0000256" key="7">
    <source>
        <dbReference type="ARBA" id="ARBA00023274"/>
    </source>
</evidence>
<dbReference type="InParanoid" id="A0A4Q1BRP1"/>
<feature type="compositionally biased region" description="Basic residues" evidence="8">
    <location>
        <begin position="12"/>
        <end position="21"/>
    </location>
</feature>
<dbReference type="VEuPathDB" id="FungiDB:TREMEDRAFT_68390"/>
<dbReference type="AlphaFoldDB" id="A0A4Q1BRP1"/>
<evidence type="ECO:0000256" key="4">
    <source>
        <dbReference type="ARBA" id="ARBA00015339"/>
    </source>
</evidence>
<dbReference type="Proteomes" id="UP000289152">
    <property type="component" value="Unassembled WGS sequence"/>
</dbReference>
<comment type="similarity">
    <text evidence="3">Belongs to the RSA3 family.</text>
</comment>
<evidence type="ECO:0000256" key="2">
    <source>
        <dbReference type="ARBA" id="ARBA00004604"/>
    </source>
</evidence>
<dbReference type="Pfam" id="PF14615">
    <property type="entry name" value="Rsa3"/>
    <property type="match status" value="1"/>
</dbReference>
<accession>A0A4Q1BRP1</accession>
<organism evidence="10 11">
    <name type="scientific">Tremella mesenterica</name>
    <name type="common">Jelly fungus</name>
    <dbReference type="NCBI Taxonomy" id="5217"/>
    <lineage>
        <taxon>Eukaryota</taxon>
        <taxon>Fungi</taxon>
        <taxon>Dikarya</taxon>
        <taxon>Basidiomycota</taxon>
        <taxon>Agaricomycotina</taxon>
        <taxon>Tremellomycetes</taxon>
        <taxon>Tremellales</taxon>
        <taxon>Tremellaceae</taxon>
        <taxon>Tremella</taxon>
    </lineage>
</organism>
<dbReference type="GO" id="GO:0030687">
    <property type="term" value="C:preribosome, large subunit precursor"/>
    <property type="evidence" value="ECO:0007669"/>
    <property type="project" value="TreeGrafter"/>
</dbReference>
<dbReference type="PANTHER" id="PTHR28127">
    <property type="entry name" value="RIBOSOME ASSEMBLY PROTEIN 3"/>
    <property type="match status" value="1"/>
</dbReference>
<feature type="region of interest" description="Disordered" evidence="8">
    <location>
        <begin position="1"/>
        <end position="145"/>
    </location>
</feature>
<dbReference type="InterPro" id="IPR051898">
    <property type="entry name" value="Ribosome_Assembly_3"/>
</dbReference>
<dbReference type="OrthoDB" id="69550at2759"/>
<evidence type="ECO:0000256" key="3">
    <source>
        <dbReference type="ARBA" id="ARBA00006256"/>
    </source>
</evidence>
<feature type="compositionally biased region" description="Low complexity" evidence="8">
    <location>
        <begin position="56"/>
        <end position="71"/>
    </location>
</feature>
<evidence type="ECO:0000313" key="11">
    <source>
        <dbReference type="Proteomes" id="UP000289152"/>
    </source>
</evidence>
<dbReference type="STRING" id="5217.A0A4Q1BRP1"/>
<keyword evidence="5" id="KW-0690">Ribosome biogenesis</keyword>
<dbReference type="GO" id="GO:0005730">
    <property type="term" value="C:nucleolus"/>
    <property type="evidence" value="ECO:0007669"/>
    <property type="project" value="UniProtKB-SubCell"/>
</dbReference>
<feature type="domain" description="Ribosome-assembly protein 3 C-terminal" evidence="9">
    <location>
        <begin position="148"/>
        <end position="194"/>
    </location>
</feature>
<feature type="compositionally biased region" description="Basic and acidic residues" evidence="8">
    <location>
        <begin position="131"/>
        <end position="145"/>
    </location>
</feature>
<feature type="compositionally biased region" description="Acidic residues" evidence="8">
    <location>
        <begin position="72"/>
        <end position="83"/>
    </location>
</feature>
<keyword evidence="11" id="KW-1185">Reference proteome</keyword>
<keyword evidence="6" id="KW-0539">Nucleus</keyword>
<reference evidence="10 11" key="1">
    <citation type="submission" date="2016-06" db="EMBL/GenBank/DDBJ databases">
        <title>Evolution of pathogenesis and genome organization in the Tremellales.</title>
        <authorList>
            <person name="Cuomo C."/>
            <person name="Litvintseva A."/>
            <person name="Heitman J."/>
            <person name="Chen Y."/>
            <person name="Sun S."/>
            <person name="Springer D."/>
            <person name="Dromer F."/>
            <person name="Young S."/>
            <person name="Zeng Q."/>
            <person name="Chapman S."/>
            <person name="Gujja S."/>
            <person name="Saif S."/>
            <person name="Birren B."/>
        </authorList>
    </citation>
    <scope>NUCLEOTIDE SEQUENCE [LARGE SCALE GENOMIC DNA]</scope>
    <source>
        <strain evidence="10 11">ATCC 28783</strain>
    </source>
</reference>
<proteinExistence type="inferred from homology"/>
<dbReference type="GO" id="GO:0000027">
    <property type="term" value="P:ribosomal large subunit assembly"/>
    <property type="evidence" value="ECO:0007669"/>
    <property type="project" value="TreeGrafter"/>
</dbReference>
<dbReference type="PANTHER" id="PTHR28127:SF1">
    <property type="entry name" value="RIBOSOME ASSEMBLY PROTEIN 3"/>
    <property type="match status" value="1"/>
</dbReference>
<name>A0A4Q1BRP1_TREME</name>
<evidence type="ECO:0000256" key="5">
    <source>
        <dbReference type="ARBA" id="ARBA00022517"/>
    </source>
</evidence>
<keyword evidence="7" id="KW-0687">Ribonucleoprotein</keyword>
<sequence length="215" mass="23292">MSSQASKPPAPKSRHRRKRQRQEHSWSSSSDSSDDEPSRTLKLDSIPMEVDEQHGESSSASSSVSSSSTSSDDSDDDSSESDSESGPAPAATQPDSTIEPNKTIRERQRLPTLSPTPPPRTIPSFLPDPSHGTEEGAKAQEEDRRTAFRRVYMDKLVEAFGSDLEKLRANEPTLDAKRLGVLIESLASGREVFNDPQSTDKGGVDEVGVLLGSKA</sequence>
<comment type="function">
    <text evidence="1">Required for efficient biogenesis of the 60S ribosomal subunit.</text>
</comment>
<evidence type="ECO:0000256" key="8">
    <source>
        <dbReference type="SAM" id="MobiDB-lite"/>
    </source>
</evidence>
<evidence type="ECO:0000259" key="9">
    <source>
        <dbReference type="Pfam" id="PF14615"/>
    </source>
</evidence>
<gene>
    <name evidence="10" type="ORF">M231_02084</name>
</gene>
<dbReference type="EMBL" id="SDIL01000016">
    <property type="protein sequence ID" value="RXK40629.1"/>
    <property type="molecule type" value="Genomic_DNA"/>
</dbReference>
<protein>
    <recommendedName>
        <fullName evidence="4">Ribosome assembly protein 3</fullName>
    </recommendedName>
</protein>
<evidence type="ECO:0000256" key="6">
    <source>
        <dbReference type="ARBA" id="ARBA00023242"/>
    </source>
</evidence>
<dbReference type="InterPro" id="IPR028217">
    <property type="entry name" value="Rsa3_C"/>
</dbReference>
<evidence type="ECO:0000313" key="10">
    <source>
        <dbReference type="EMBL" id="RXK40629.1"/>
    </source>
</evidence>
<comment type="caution">
    <text evidence="10">The sequence shown here is derived from an EMBL/GenBank/DDBJ whole genome shotgun (WGS) entry which is preliminary data.</text>
</comment>